<accession>G7DTM2</accession>
<dbReference type="Gene3D" id="2.160.10.10">
    <property type="entry name" value="Hexapeptide repeat proteins"/>
    <property type="match status" value="1"/>
</dbReference>
<dbReference type="Gene3D" id="3.90.550.10">
    <property type="entry name" value="Spore Coat Polysaccharide Biosynthesis Protein SpsA, Chain A"/>
    <property type="match status" value="1"/>
</dbReference>
<dbReference type="eggNOG" id="KOG2638">
    <property type="taxonomic scope" value="Eukaryota"/>
</dbReference>
<reference evidence="10 11" key="1">
    <citation type="journal article" date="2011" name="J. Gen. Appl. Microbiol.">
        <title>Draft genome sequencing of the enigmatic basidiomycete Mixia osmundae.</title>
        <authorList>
            <person name="Nishida H."/>
            <person name="Nagatsuka Y."/>
            <person name="Sugiyama J."/>
        </authorList>
    </citation>
    <scope>NUCLEOTIDE SEQUENCE [LARGE SCALE GENOMIC DNA]</scope>
    <source>
        <strain evidence="11">CBS 9802 / IAM 14324 / JCM 22182 / KY 12970</strain>
    </source>
</reference>
<keyword evidence="4 7" id="KW-0808">Transferase</keyword>
<reference evidence="10 11" key="2">
    <citation type="journal article" date="2012" name="Open Biol.">
        <title>Characteristics of nucleosomes and linker DNA regions on the genome of the basidiomycete Mixia osmundae revealed by mono- and dinucleosome mapping.</title>
        <authorList>
            <person name="Nishida H."/>
            <person name="Kondo S."/>
            <person name="Matsumoto T."/>
            <person name="Suzuki Y."/>
            <person name="Yoshikawa H."/>
            <person name="Taylor T.D."/>
            <person name="Sugiyama J."/>
        </authorList>
    </citation>
    <scope>NUCLEOTIDE SEQUENCE [LARGE SCALE GENOMIC DNA]</scope>
    <source>
        <strain evidence="11">CBS 9802 / IAM 14324 / JCM 22182 / KY 12970</strain>
    </source>
</reference>
<comment type="caution">
    <text evidence="10">The sequence shown here is derived from an EMBL/GenBank/DDBJ whole genome shotgun (WGS) entry which is preliminary data.</text>
</comment>
<keyword evidence="5 7" id="KW-0548">Nucleotidyltransferase</keyword>
<evidence type="ECO:0000313" key="10">
    <source>
        <dbReference type="EMBL" id="GAA93869.1"/>
    </source>
</evidence>
<evidence type="ECO:0000256" key="5">
    <source>
        <dbReference type="ARBA" id="ARBA00022695"/>
    </source>
</evidence>
<dbReference type="InterPro" id="IPR002618">
    <property type="entry name" value="UDPGP_fam"/>
</dbReference>
<dbReference type="PANTHER" id="PTHR43511">
    <property type="match status" value="1"/>
</dbReference>
<evidence type="ECO:0000256" key="8">
    <source>
        <dbReference type="PIRSR" id="PIRSR000806-1"/>
    </source>
</evidence>
<dbReference type="Pfam" id="PF01704">
    <property type="entry name" value="UDPGP"/>
    <property type="match status" value="1"/>
</dbReference>
<dbReference type="AlphaFoldDB" id="G7DTM2"/>
<dbReference type="HOGENOM" id="CLU_023632_3_0_1"/>
<dbReference type="InterPro" id="IPR016267">
    <property type="entry name" value="UDPGP_trans"/>
</dbReference>
<comment type="similarity">
    <text evidence="2 7">Belongs to the UDPGP type 1 family.</text>
</comment>
<evidence type="ECO:0000256" key="3">
    <source>
        <dbReference type="ARBA" id="ARBA00012415"/>
    </source>
</evidence>
<evidence type="ECO:0000256" key="4">
    <source>
        <dbReference type="ARBA" id="ARBA00022679"/>
    </source>
</evidence>
<organism evidence="10 11">
    <name type="scientific">Mixia osmundae (strain CBS 9802 / IAM 14324 / JCM 22182 / KY 12970)</name>
    <dbReference type="NCBI Taxonomy" id="764103"/>
    <lineage>
        <taxon>Eukaryota</taxon>
        <taxon>Fungi</taxon>
        <taxon>Dikarya</taxon>
        <taxon>Basidiomycota</taxon>
        <taxon>Pucciniomycotina</taxon>
        <taxon>Mixiomycetes</taxon>
        <taxon>Mixiales</taxon>
        <taxon>Mixiaceae</taxon>
        <taxon>Mixia</taxon>
    </lineage>
</organism>
<feature type="binding site" evidence="9">
    <location>
        <position position="156"/>
    </location>
    <ligand>
        <name>UTP</name>
        <dbReference type="ChEBI" id="CHEBI:46398"/>
    </ligand>
</feature>
<dbReference type="InterPro" id="IPR029044">
    <property type="entry name" value="Nucleotide-diphossugar_trans"/>
</dbReference>
<comment type="function">
    <text evidence="1">Plays a central role as a glucosyl donor in cellular metabolic pathways.</text>
</comment>
<evidence type="ECO:0000256" key="9">
    <source>
        <dbReference type="PIRSR" id="PIRSR000806-2"/>
    </source>
</evidence>
<protein>
    <recommendedName>
        <fullName evidence="3 7">UTP--glucose-1-phosphate uridylyltransferase</fullName>
        <ecNumber evidence="3 7">2.7.7.9</ecNumber>
    </recommendedName>
</protein>
<comment type="catalytic activity">
    <reaction evidence="6 7">
        <text>alpha-D-glucose 1-phosphate + UTP + H(+) = UDP-alpha-D-glucose + diphosphate</text>
        <dbReference type="Rhea" id="RHEA:19889"/>
        <dbReference type="ChEBI" id="CHEBI:15378"/>
        <dbReference type="ChEBI" id="CHEBI:33019"/>
        <dbReference type="ChEBI" id="CHEBI:46398"/>
        <dbReference type="ChEBI" id="CHEBI:58601"/>
        <dbReference type="ChEBI" id="CHEBI:58885"/>
        <dbReference type="EC" id="2.7.7.9"/>
    </reaction>
</comment>
<dbReference type="FunFam" id="2.160.10.10:FF:000001">
    <property type="entry name" value="UTP--glucose-1-phosphate uridylyltransferase"/>
    <property type="match status" value="1"/>
</dbReference>
<gene>
    <name evidence="10" type="primary">Mo00515</name>
    <name evidence="10" type="ORF">E5Q_00515</name>
</gene>
<dbReference type="OrthoDB" id="932129at2759"/>
<dbReference type="FunCoup" id="G7DTM2">
    <property type="interactions" value="387"/>
</dbReference>
<evidence type="ECO:0000256" key="2">
    <source>
        <dbReference type="ARBA" id="ARBA00010401"/>
    </source>
</evidence>
<dbReference type="EC" id="2.7.7.9" evidence="3 7"/>
<feature type="binding site" evidence="9">
    <location>
        <position position="278"/>
    </location>
    <ligand>
        <name>UTP</name>
        <dbReference type="ChEBI" id="CHEBI:46398"/>
    </ligand>
</feature>
<evidence type="ECO:0000256" key="6">
    <source>
        <dbReference type="ARBA" id="ARBA00048128"/>
    </source>
</evidence>
<evidence type="ECO:0000313" key="11">
    <source>
        <dbReference type="Proteomes" id="UP000009131"/>
    </source>
</evidence>
<dbReference type="PIRSF" id="PIRSF000806">
    <property type="entry name" value="UDPGP"/>
    <property type="match status" value="1"/>
</dbReference>
<keyword evidence="11" id="KW-1185">Reference proteome</keyword>
<dbReference type="InParanoid" id="G7DTM2"/>
<proteinExistence type="inferred from homology"/>
<dbReference type="STRING" id="764103.G7DTM2"/>
<feature type="binding site" evidence="8">
    <location>
        <position position="248"/>
    </location>
    <ligand>
        <name>substrate</name>
    </ligand>
</feature>
<name>G7DTM2_MIXOS</name>
<feature type="binding site" evidence="9">
    <location>
        <position position="219"/>
    </location>
    <ligand>
        <name>UTP</name>
        <dbReference type="ChEBI" id="CHEBI:46398"/>
    </ligand>
</feature>
<dbReference type="FunFam" id="3.90.550.10:FF:000002">
    <property type="entry name" value="UTP--glucose-1-phosphate uridylyltransferase"/>
    <property type="match status" value="1"/>
</dbReference>
<feature type="binding site" evidence="9">
    <location>
        <position position="247"/>
    </location>
    <ligand>
        <name>UTP</name>
        <dbReference type="ChEBI" id="CHEBI:46398"/>
    </ligand>
</feature>
<sequence length="527" mass="58473">MLCATSLAACSPTSVFAMENGLSPATAAAAHADDKNRTRSKNRIASHIDFKSATTGVAAKAMRNELNALVQKIDDPQVKRAFESEMHSFFLLFNRYLSEKAKGQKLQWDRVKPPAPEQVVAYKSLKDAKDSSILNKLAVLKLNGGLGTTMGCVGPKSVIEVRDGMTFLDLSVRQIEHLNSAYDVNVPLILMNSFNTDDDTNRVIQKYANHNIEIMTFNQSRYPRVNKETLLPVPRSATDKAGWYPPGHGDLFDALSNSGLLDKLLEQGKEYIFVSNSDNLGAVTDLNILQHMMESQSEFIMEVTDKTKADVKGGTLIDYEGSIRLLEVAQVPSDHIEDFKSVRKFQIFNTNSLWMDLRAIKRVMETEGTDLEIIVNNKVADNGEAVIQLETAVGAAIKHFKNAHGINVPRSRFLPVKSCSDLLLITSDLYQLEHGQLVMNPARMFLTTPIVKLGDHFKKVSQYQKRFKSIPSMLELDHLTVSGDVTFGRNVVLRGVVILVTDAKIDLPDGTILENKLVSGSLTILEH</sequence>
<evidence type="ECO:0000256" key="1">
    <source>
        <dbReference type="ARBA" id="ARBA00003449"/>
    </source>
</evidence>
<feature type="binding site" evidence="9">
    <location>
        <position position="417"/>
    </location>
    <ligand>
        <name>UTP</name>
        <dbReference type="ChEBI" id="CHEBI:46398"/>
    </ligand>
</feature>
<dbReference type="EMBL" id="BABT02000025">
    <property type="protein sequence ID" value="GAA93869.1"/>
    <property type="molecule type" value="Genomic_DNA"/>
</dbReference>
<dbReference type="CDD" id="cd00897">
    <property type="entry name" value="UGPase_euk"/>
    <property type="match status" value="1"/>
</dbReference>
<dbReference type="Proteomes" id="UP000009131">
    <property type="component" value="Unassembled WGS sequence"/>
</dbReference>
<dbReference type="GO" id="GO:0003983">
    <property type="term" value="F:UTP:glucose-1-phosphate uridylyltransferase activity"/>
    <property type="evidence" value="ECO:0007669"/>
    <property type="project" value="UniProtKB-EC"/>
</dbReference>
<dbReference type="GO" id="GO:0006011">
    <property type="term" value="P:UDP-alpha-D-glucose metabolic process"/>
    <property type="evidence" value="ECO:0007669"/>
    <property type="project" value="UniProtKB-UniRule"/>
</dbReference>
<dbReference type="SUPFAM" id="SSF53448">
    <property type="entry name" value="Nucleotide-diphospho-sugar transferases"/>
    <property type="match status" value="1"/>
</dbReference>
<evidence type="ECO:0000256" key="7">
    <source>
        <dbReference type="PIRNR" id="PIRNR000806"/>
    </source>
</evidence>